<feature type="domain" description="ABC transporter" evidence="12">
    <location>
        <begin position="1138"/>
        <end position="1389"/>
    </location>
</feature>
<dbReference type="Pfam" id="PF05378">
    <property type="entry name" value="Hydant_A_N"/>
    <property type="match status" value="1"/>
</dbReference>
<feature type="domain" description="ABC transporter" evidence="12">
    <location>
        <begin position="531"/>
        <end position="755"/>
    </location>
</feature>
<dbReference type="FunFam" id="1.20.1560.10:FF:000061">
    <property type="entry name" value="ATP-binding cassette transporter YOR1"/>
    <property type="match status" value="1"/>
</dbReference>
<feature type="domain" description="ABC transmembrane type-1" evidence="13">
    <location>
        <begin position="827"/>
        <end position="1101"/>
    </location>
</feature>
<feature type="compositionally biased region" description="Basic residues" evidence="10">
    <location>
        <begin position="509"/>
        <end position="525"/>
    </location>
</feature>
<evidence type="ECO:0000256" key="7">
    <source>
        <dbReference type="ARBA" id="ARBA00022989"/>
    </source>
</evidence>
<protein>
    <recommendedName>
        <fullName evidence="16">ABC transporter</fullName>
    </recommendedName>
</protein>
<evidence type="ECO:0000313" key="15">
    <source>
        <dbReference type="Proteomes" id="UP000521872"/>
    </source>
</evidence>
<dbReference type="Pfam" id="PF19278">
    <property type="entry name" value="Hydant_A_C"/>
    <property type="match status" value="1"/>
</dbReference>
<dbReference type="GO" id="GO:0016020">
    <property type="term" value="C:membrane"/>
    <property type="evidence" value="ECO:0007669"/>
    <property type="project" value="UniProtKB-SubCell"/>
</dbReference>
<dbReference type="Pfam" id="PF01968">
    <property type="entry name" value="Hydantoinase_A"/>
    <property type="match status" value="1"/>
</dbReference>
<dbReference type="SMART" id="SM00382">
    <property type="entry name" value="AAA"/>
    <property type="match status" value="2"/>
</dbReference>
<dbReference type="Proteomes" id="UP000521872">
    <property type="component" value="Unassembled WGS sequence"/>
</dbReference>
<comment type="caution">
    <text evidence="14">The sequence shown here is derived from an EMBL/GenBank/DDBJ whole genome shotgun (WGS) entry which is preliminary data.</text>
</comment>
<sequence>MSDLEKQASQEPAVEDTLKYPSQPWYFKVPFLPTKTDRKPVGEHEKQMTPEASAGFFSLLTFSWMTPILLTGYARPLENSDLYRLQDHRSSAHIGRLIVESFERRSKAADEYNTRLVNGEVKAGWRRAIIWTLRGNREERERHWRTVGGQKSPSLVLALNDSVRWWFWSAGALRLISDSLTITSPLLVQAIINFVSDSYNARSQGTSAPPLWKGVVMGLGLFLMQLTASICQHHFWYRASSTGVLVRGGLIAALYSRSFSLSPRARVTLPNGQMVTHIASDVSRIDMGANLAHTAWSTSMQIIIALIILLVNLGPSALAGFSLFLFGMPVQSWILKLAYKTRSNSMKFTDTRVKLIQELLSGIRVIKFFAWEIPFLKRLVEIRKKEMKYVRKLLLIRSGNTAVATSFPILATVLTFICYSLTGHSLEPGIIFTSLTLFQLLRSPVMLLPVALGSVTDAYNAVSRIYGVFVAETAEDERIIDPDAEDAVVVEHASFTWETAPPAEDTSSKKSKKNRKSKSKSRKSKEKGSATPFDDAHHDAVTEHEIFQIRDLNLRIPRGQLCAIVGPVGSGKSSLLQGLVGEMRKTEGSITLGGTVSYCPQSAWIQNATIRENICFGKPFDSDRYWKAVHDSCLEADFDLLEYGDMTEIGEKGISLSGGQKQRINICRSIYANTDIQIFDDPLSALDAHVGKDVFHNVLKSNSHSHTTRILVTHALHFLPQVDYIITIDDGKIVEQGTYEQLTKNEKGVFAKLMKEFDRDNKSEDDSNSDSEEEEIQAVSASDARRKEAKAPGTALMQTEERAVGTVAGAVYRSYFAAARGQVLVPIFLASLFLMQGANVFSSYWLVYWEERKWPQSQAFYIGIYSALGLTQAIFSFVLGSLFAVQAYFASRELHRASIDRVMHAPTSFFETAPLGRIVNRFSKDVDTVDNFLADAWNSFLNSVGSIGGAVVLISAVFPWFLIPAFILAGCYFYFSLFYRAGTRELNRLNSVLRGTLVSHFSESLSGMSTIRAYGEFARFRKENEKRVDGENEAYWLTVASQRWLSIRLDSLGAALVFVVAMLAVIGRYLISPSQSGIMLSYILSIQSALSLVVKQGAQVEVYMNSVERMVHYAEEIEQEKFKGEEQPPESWPRNGSLEFKDLHLSYRPELPPVLKGLNMRLNSGEKLGIVGRTGAGKSSIMVALFRMVEAKSGSIIVDGVDTSKIDLEVLRSAMSIIPQEAVLFPGTIRSNLDPFGLHDDAVLWDALKRAHLADPKAKETVITDEEHQIVSHIKANRFSLDAPVDDEGGNLSMGERSLISLARALVKKSRILVLDEATASVDYETDRKIQDTIAHEFRDQTILCIAHRINTIIGYDRVCVMDAGRVAELDTPAKLSYPDPENPNERKEMVVKLLSQDTANYGDAPTEGIRRVLEAVTGETIPRGTVLETEKIDYIRLSTTVATNALLERKGHKHALVITKGFKDLLLIGNQSRPKIFDLNIRRPAPLYSTVVEADERVTLVGYTSDPKAEEHAVQFDENGKVVRGYRGKGWDGVGDAEGPGEIVQGLSGEAVRIMKKPDLDAIEKDLQKLYDEGYRSLAVVLVHSYTYPEHEKLIGQVARKIGFTHVSESAQLLPMIKMVPRGVSSTADAYLTPILREYLDGFFNGFDAKLKDGRLRSPRVEFMGSDGGLVDLNNFSGLKSILSGPAGGVVGYALTSWDEKEKHPIIGLDVGGTSTDVSRFDGRYEIVYETTTAGVTIQSPQLDINTVAAGGGSCLTFRNGLFLTGPESAGAQPGPACYRKGGPLAVTDANLMLGRLIPDFFPKIFGKSEKEPLDIEASRSAFEKLAEEINAEQDKKLSLDEIVYGFIKVANETMCRPIRALTEARGHATSKHVLASFGGAGGQHACEIASLLGIKTILIHRYSSILSAYGLALADRAYELQEPSSTFYTQQNVPTLKARLDKMTKDVRAELEKQGFDEKRIHVERMLNMRFEGTDTALMVLPTEKDGDGDEDFEAAFKRVYKSEFGFLLETKTIIVDDIKVRGIGKTFDTLGQSVYAEVAELKTTPVDHSAKVETRYSVYFDKVGRVDDTPVFLLDKLDVGDVVEGPAMIIDNTQTIVIVPGAKAVLTTKHLYITLE</sequence>
<dbReference type="Gene3D" id="3.40.50.300">
    <property type="entry name" value="P-loop containing nucleotide triphosphate hydrolases"/>
    <property type="match status" value="2"/>
</dbReference>
<keyword evidence="15" id="KW-1185">Reference proteome</keyword>
<dbReference type="PANTHER" id="PTHR24223">
    <property type="entry name" value="ATP-BINDING CASSETTE SUB-FAMILY C"/>
    <property type="match status" value="1"/>
</dbReference>
<feature type="transmembrane region" description="Helical" evidence="11">
    <location>
        <begin position="823"/>
        <end position="847"/>
    </location>
</feature>
<feature type="transmembrane region" description="Helical" evidence="11">
    <location>
        <begin position="859"/>
        <end position="885"/>
    </location>
</feature>
<dbReference type="EMBL" id="JAACJL010000002">
    <property type="protein sequence ID" value="KAF4622112.1"/>
    <property type="molecule type" value="Genomic_DNA"/>
</dbReference>
<dbReference type="PROSITE" id="PS00211">
    <property type="entry name" value="ABC_TRANSPORTER_1"/>
    <property type="match status" value="1"/>
</dbReference>
<feature type="compositionally biased region" description="Acidic residues" evidence="10">
    <location>
        <begin position="766"/>
        <end position="776"/>
    </location>
</feature>
<evidence type="ECO:0000256" key="1">
    <source>
        <dbReference type="ARBA" id="ARBA00004141"/>
    </source>
</evidence>
<dbReference type="PROSITE" id="PS50893">
    <property type="entry name" value="ABC_TRANSPORTER_2"/>
    <property type="match status" value="2"/>
</dbReference>
<dbReference type="InterPro" id="IPR027417">
    <property type="entry name" value="P-loop_NTPase"/>
</dbReference>
<dbReference type="FunFam" id="3.40.50.300:FF:000997">
    <property type="entry name" value="Multidrug resistance-associated protein 1"/>
    <property type="match status" value="1"/>
</dbReference>
<comment type="subcellular location">
    <subcellularLocation>
        <location evidence="1">Membrane</location>
        <topology evidence="1">Multi-pass membrane protein</topology>
    </subcellularLocation>
</comment>
<dbReference type="PROSITE" id="PS50929">
    <property type="entry name" value="ABC_TM1F"/>
    <property type="match status" value="2"/>
</dbReference>
<dbReference type="InterPro" id="IPR036640">
    <property type="entry name" value="ABC1_TM_sf"/>
</dbReference>
<accession>A0A8H4R2N4</accession>
<dbReference type="GO" id="GO:0016887">
    <property type="term" value="F:ATP hydrolysis activity"/>
    <property type="evidence" value="ECO:0007669"/>
    <property type="project" value="InterPro"/>
</dbReference>
<gene>
    <name evidence="14" type="ORF">D9613_009305</name>
</gene>
<keyword evidence="4 11" id="KW-0812">Transmembrane</keyword>
<dbReference type="SUPFAM" id="SSF90123">
    <property type="entry name" value="ABC transporter transmembrane region"/>
    <property type="match status" value="2"/>
</dbReference>
<feature type="transmembrane region" description="Helical" evidence="11">
    <location>
        <begin position="947"/>
        <end position="975"/>
    </location>
</feature>
<evidence type="ECO:0000256" key="8">
    <source>
        <dbReference type="ARBA" id="ARBA00023026"/>
    </source>
</evidence>
<dbReference type="FunFam" id="1.20.1560.10:FF:000010">
    <property type="entry name" value="Multidrug resistance-associated ABC transporter"/>
    <property type="match status" value="1"/>
</dbReference>
<evidence type="ECO:0000259" key="12">
    <source>
        <dbReference type="PROSITE" id="PS50893"/>
    </source>
</evidence>
<dbReference type="InterPro" id="IPR017871">
    <property type="entry name" value="ABC_transporter-like_CS"/>
</dbReference>
<dbReference type="InterPro" id="IPR049517">
    <property type="entry name" value="ACX-like_C"/>
</dbReference>
<keyword evidence="7 11" id="KW-1133">Transmembrane helix</keyword>
<dbReference type="GO" id="GO:0140359">
    <property type="term" value="F:ABC-type transporter activity"/>
    <property type="evidence" value="ECO:0007669"/>
    <property type="project" value="InterPro"/>
</dbReference>
<feature type="region of interest" description="Disordered" evidence="10">
    <location>
        <begin position="499"/>
        <end position="535"/>
    </location>
</feature>
<dbReference type="Gene3D" id="1.20.1560.10">
    <property type="entry name" value="ABC transporter type 1, transmembrane domain"/>
    <property type="match status" value="2"/>
</dbReference>
<feature type="transmembrane region" description="Helical" evidence="11">
    <location>
        <begin position="1052"/>
        <end position="1071"/>
    </location>
</feature>
<dbReference type="Pfam" id="PF00664">
    <property type="entry name" value="ABC_membrane"/>
    <property type="match status" value="2"/>
</dbReference>
<dbReference type="CDD" id="cd18597">
    <property type="entry name" value="ABC_6TM_YOR1_D1_like"/>
    <property type="match status" value="1"/>
</dbReference>
<evidence type="ECO:0000256" key="5">
    <source>
        <dbReference type="ARBA" id="ARBA00022741"/>
    </source>
</evidence>
<dbReference type="CDD" id="cd03250">
    <property type="entry name" value="ABCC_MRP_domain1"/>
    <property type="match status" value="1"/>
</dbReference>
<dbReference type="InterPro" id="IPR002821">
    <property type="entry name" value="Hydantoinase_A"/>
</dbReference>
<evidence type="ECO:0000256" key="11">
    <source>
        <dbReference type="SAM" id="Phobius"/>
    </source>
</evidence>
<dbReference type="SUPFAM" id="SSF52540">
    <property type="entry name" value="P-loop containing nucleoside triphosphate hydrolases"/>
    <property type="match status" value="2"/>
</dbReference>
<comment type="similarity">
    <text evidence="2">Belongs to the ABC transporter superfamily. ABCC family. Conjugate transporter (TC 3.A.1.208) subfamily.</text>
</comment>
<keyword evidence="6" id="KW-0067">ATP-binding</keyword>
<dbReference type="FunFam" id="3.40.50.300:FF:000565">
    <property type="entry name" value="ABC bile acid transporter"/>
    <property type="match status" value="1"/>
</dbReference>
<keyword evidence="9 11" id="KW-0472">Membrane</keyword>
<dbReference type="InterPro" id="IPR050173">
    <property type="entry name" value="ABC_transporter_C-like"/>
</dbReference>
<reference evidence="14 15" key="1">
    <citation type="submission" date="2019-12" db="EMBL/GenBank/DDBJ databases">
        <authorList>
            <person name="Floudas D."/>
            <person name="Bentzer J."/>
            <person name="Ahren D."/>
            <person name="Johansson T."/>
            <person name="Persson P."/>
            <person name="Tunlid A."/>
        </authorList>
    </citation>
    <scope>NUCLEOTIDE SEQUENCE [LARGE SCALE GENOMIC DNA]</scope>
    <source>
        <strain evidence="14 15">CBS 102.39</strain>
    </source>
</reference>
<dbReference type="InterPro" id="IPR003439">
    <property type="entry name" value="ABC_transporter-like_ATP-bd"/>
</dbReference>
<keyword evidence="8" id="KW-0843">Virulence</keyword>
<evidence type="ECO:0000256" key="4">
    <source>
        <dbReference type="ARBA" id="ARBA00022692"/>
    </source>
</evidence>
<keyword evidence="3" id="KW-0813">Transport</keyword>
<dbReference type="CDD" id="cd18606">
    <property type="entry name" value="ABC_6TM_YOR1_D2_like"/>
    <property type="match status" value="1"/>
</dbReference>
<dbReference type="InterPro" id="IPR003593">
    <property type="entry name" value="AAA+_ATPase"/>
</dbReference>
<evidence type="ECO:0000313" key="14">
    <source>
        <dbReference type="EMBL" id="KAF4622112.1"/>
    </source>
</evidence>
<dbReference type="InterPro" id="IPR011527">
    <property type="entry name" value="ABC1_TM_dom"/>
</dbReference>
<proteinExistence type="inferred from homology"/>
<dbReference type="PANTHER" id="PTHR24223:SF456">
    <property type="entry name" value="MULTIDRUG RESISTANCE-ASSOCIATED PROTEIN LETHAL(2)03659"/>
    <property type="match status" value="1"/>
</dbReference>
<dbReference type="InterPro" id="IPR008040">
    <property type="entry name" value="Hydant_A_N"/>
</dbReference>
<dbReference type="Pfam" id="PF00005">
    <property type="entry name" value="ABC_tran"/>
    <property type="match status" value="2"/>
</dbReference>
<dbReference type="GO" id="GO:0005524">
    <property type="term" value="F:ATP binding"/>
    <property type="evidence" value="ECO:0007669"/>
    <property type="project" value="UniProtKB-KW"/>
</dbReference>
<evidence type="ECO:0000256" key="3">
    <source>
        <dbReference type="ARBA" id="ARBA00022448"/>
    </source>
</evidence>
<keyword evidence="5" id="KW-0547">Nucleotide-binding</keyword>
<evidence type="ECO:0000256" key="6">
    <source>
        <dbReference type="ARBA" id="ARBA00022840"/>
    </source>
</evidence>
<evidence type="ECO:0000256" key="2">
    <source>
        <dbReference type="ARBA" id="ARBA00009726"/>
    </source>
</evidence>
<name>A0A8H4R2N4_9AGAR</name>
<evidence type="ECO:0000256" key="10">
    <source>
        <dbReference type="SAM" id="MobiDB-lite"/>
    </source>
</evidence>
<organism evidence="14 15">
    <name type="scientific">Agrocybe pediades</name>
    <dbReference type="NCBI Taxonomy" id="84607"/>
    <lineage>
        <taxon>Eukaryota</taxon>
        <taxon>Fungi</taxon>
        <taxon>Dikarya</taxon>
        <taxon>Basidiomycota</taxon>
        <taxon>Agaricomycotina</taxon>
        <taxon>Agaricomycetes</taxon>
        <taxon>Agaricomycetidae</taxon>
        <taxon>Agaricales</taxon>
        <taxon>Agaricineae</taxon>
        <taxon>Strophariaceae</taxon>
        <taxon>Agrocybe</taxon>
    </lineage>
</organism>
<evidence type="ECO:0008006" key="16">
    <source>
        <dbReference type="Google" id="ProtNLM"/>
    </source>
</evidence>
<evidence type="ECO:0000259" key="13">
    <source>
        <dbReference type="PROSITE" id="PS50929"/>
    </source>
</evidence>
<dbReference type="CDD" id="cd03244">
    <property type="entry name" value="ABCC_MRP_domain2"/>
    <property type="match status" value="1"/>
</dbReference>
<feature type="domain" description="ABC transmembrane type-1" evidence="13">
    <location>
        <begin position="170"/>
        <end position="457"/>
    </location>
</feature>
<feature type="region of interest" description="Disordered" evidence="10">
    <location>
        <begin position="760"/>
        <end position="795"/>
    </location>
</feature>
<evidence type="ECO:0000256" key="9">
    <source>
        <dbReference type="ARBA" id="ARBA00023136"/>
    </source>
</evidence>
<feature type="transmembrane region" description="Helical" evidence="11">
    <location>
        <begin position="394"/>
        <end position="417"/>
    </location>
</feature>